<evidence type="ECO:0000313" key="3">
    <source>
        <dbReference type="EMBL" id="AFC22779.1"/>
    </source>
</evidence>
<feature type="compositionally biased region" description="Low complexity" evidence="1">
    <location>
        <begin position="79"/>
        <end position="99"/>
    </location>
</feature>
<protein>
    <submittedName>
        <fullName evidence="3">Metallopeptidase, M16 family protein</fullName>
    </submittedName>
</protein>
<feature type="compositionally biased region" description="Basic and acidic residues" evidence="1">
    <location>
        <begin position="32"/>
        <end position="55"/>
    </location>
</feature>
<dbReference type="STRING" id="984262.SGRA_0034"/>
<dbReference type="OrthoDB" id="9811314at2"/>
<organism evidence="3 4">
    <name type="scientific">Saprospira grandis (strain Lewin)</name>
    <dbReference type="NCBI Taxonomy" id="984262"/>
    <lineage>
        <taxon>Bacteria</taxon>
        <taxon>Pseudomonadati</taxon>
        <taxon>Bacteroidota</taxon>
        <taxon>Saprospiria</taxon>
        <taxon>Saprospirales</taxon>
        <taxon>Saprospiraceae</taxon>
        <taxon>Saprospira</taxon>
    </lineage>
</organism>
<feature type="chain" id="PRO_5003603871" evidence="2">
    <location>
        <begin position="24"/>
        <end position="336"/>
    </location>
</feature>
<proteinExistence type="predicted"/>
<evidence type="ECO:0000313" key="4">
    <source>
        <dbReference type="Proteomes" id="UP000007519"/>
    </source>
</evidence>
<evidence type="ECO:0000256" key="2">
    <source>
        <dbReference type="SAM" id="SignalP"/>
    </source>
</evidence>
<keyword evidence="2" id="KW-0732">Signal</keyword>
<dbReference type="KEGG" id="sgn:SGRA_0034"/>
<accession>H6L3U4</accession>
<dbReference type="RefSeq" id="WP_014373031.1">
    <property type="nucleotide sequence ID" value="NC_016940.1"/>
</dbReference>
<reference evidence="3 4" key="1">
    <citation type="journal article" date="2012" name="Stand. Genomic Sci.">
        <title>Complete genome sequencing and analysis of Saprospira grandis str. Lewin, a predatory marine bacterium.</title>
        <authorList>
            <person name="Saw J.H."/>
            <person name="Yuryev A."/>
            <person name="Kanbe M."/>
            <person name="Hou S."/>
            <person name="Young A.G."/>
            <person name="Aizawa S."/>
            <person name="Alam M."/>
        </authorList>
    </citation>
    <scope>NUCLEOTIDE SEQUENCE [LARGE SCALE GENOMIC DNA]</scope>
    <source>
        <strain evidence="3 4">Lewin</strain>
    </source>
</reference>
<dbReference type="EMBL" id="CP002831">
    <property type="protein sequence ID" value="AFC22779.1"/>
    <property type="molecule type" value="Genomic_DNA"/>
</dbReference>
<dbReference type="Proteomes" id="UP000007519">
    <property type="component" value="Chromosome"/>
</dbReference>
<name>H6L3U4_SAPGL</name>
<keyword evidence="4" id="KW-1185">Reference proteome</keyword>
<evidence type="ECO:0000256" key="1">
    <source>
        <dbReference type="SAM" id="MobiDB-lite"/>
    </source>
</evidence>
<dbReference type="HOGENOM" id="CLU_863026_0_0_10"/>
<sequence length="336" mass="37456">MKHWIYLSVFALFLGLMPQEAQAQGFLKRARERAEKKLKQRADKAVDETVDKSLDNAEDAVTGKKKTTSKSATTDKTKTTQSNDKTAKTSRAAASSKSKAAADSRLNDADAVLDAYFTALGGKDKLEKINNMYISRSSSLKANSTSKKFVIDEEHIILQGQKYRTLTSMNGSEIPTTFDGKQYFSDGKVSELTAAEIKEKQAVATYPTELGLMNHGYKFVFSGAASLRQGKAYKVVAENSDQTERYEFFYDMETGLKVQEIHNSKSTVEEGVSGISSQSRTVSRQETTVYSDYKEVNGIQVSYKQEKELKGYPIECTVKDVKFDIDLPAETFEIEK</sequence>
<dbReference type="eggNOG" id="COG0612">
    <property type="taxonomic scope" value="Bacteria"/>
</dbReference>
<feature type="signal peptide" evidence="2">
    <location>
        <begin position="1"/>
        <end position="23"/>
    </location>
</feature>
<gene>
    <name evidence="3" type="ordered locus">SGRA_0034</name>
</gene>
<feature type="region of interest" description="Disordered" evidence="1">
    <location>
        <begin position="32"/>
        <end position="101"/>
    </location>
</feature>
<dbReference type="AlphaFoldDB" id="H6L3U4"/>